<dbReference type="OrthoDB" id="7838374at2"/>
<dbReference type="STRING" id="310781.SAMN05216259_110275"/>
<feature type="domain" description="A-factor biosynthesis hotdog" evidence="1">
    <location>
        <begin position="27"/>
        <end position="160"/>
    </location>
</feature>
<accession>A0A1H0KJU0</accession>
<evidence type="ECO:0000259" key="1">
    <source>
        <dbReference type="Pfam" id="PF03756"/>
    </source>
</evidence>
<dbReference type="NCBIfam" id="NF041195">
    <property type="entry name" value="ScbA_BarX_GamBu"/>
    <property type="match status" value="1"/>
</dbReference>
<evidence type="ECO:0000313" key="3">
    <source>
        <dbReference type="Proteomes" id="UP000199341"/>
    </source>
</evidence>
<keyword evidence="3" id="KW-1185">Reference proteome</keyword>
<dbReference type="Proteomes" id="UP000199341">
    <property type="component" value="Unassembled WGS sequence"/>
</dbReference>
<proteinExistence type="predicted"/>
<dbReference type="EMBL" id="FNIE01000010">
    <property type="protein sequence ID" value="SDO56030.1"/>
    <property type="molecule type" value="Genomic_DNA"/>
</dbReference>
<organism evidence="2 3">
    <name type="scientific">Actinacidiphila guanduensis</name>
    <dbReference type="NCBI Taxonomy" id="310781"/>
    <lineage>
        <taxon>Bacteria</taxon>
        <taxon>Bacillati</taxon>
        <taxon>Actinomycetota</taxon>
        <taxon>Actinomycetes</taxon>
        <taxon>Kitasatosporales</taxon>
        <taxon>Streptomycetaceae</taxon>
        <taxon>Actinacidiphila</taxon>
    </lineage>
</organism>
<dbReference type="AlphaFoldDB" id="A0A1H0KJU0"/>
<dbReference type="Pfam" id="PF03756">
    <property type="entry name" value="AfsA"/>
    <property type="match status" value="2"/>
</dbReference>
<dbReference type="RefSeq" id="WP_093786490.1">
    <property type="nucleotide sequence ID" value="NZ_FNIE01000010.1"/>
</dbReference>
<evidence type="ECO:0000313" key="2">
    <source>
        <dbReference type="EMBL" id="SDO56030.1"/>
    </source>
</evidence>
<protein>
    <submittedName>
        <fullName evidence="2">A-factor biosynthesis hotdog domain-containing protein</fullName>
    </submittedName>
</protein>
<gene>
    <name evidence="2" type="ORF">SAMN05216259_110275</name>
</gene>
<feature type="domain" description="A-factor biosynthesis hotdog" evidence="1">
    <location>
        <begin position="218"/>
        <end position="248"/>
    </location>
</feature>
<dbReference type="InterPro" id="IPR005509">
    <property type="entry name" value="AfsA_hotdog_dom"/>
</dbReference>
<dbReference type="GO" id="GO:0016740">
    <property type="term" value="F:transferase activity"/>
    <property type="evidence" value="ECO:0007669"/>
    <property type="project" value="InterPro"/>
</dbReference>
<reference evidence="2 3" key="1">
    <citation type="submission" date="2016-10" db="EMBL/GenBank/DDBJ databases">
        <authorList>
            <person name="de Groot N.N."/>
        </authorList>
    </citation>
    <scope>NUCLEOTIDE SEQUENCE [LARGE SCALE GENOMIC DNA]</scope>
    <source>
        <strain evidence="2 3">CGMCC 4.2022</strain>
    </source>
</reference>
<dbReference type="InterPro" id="IPR047757">
    <property type="entry name" value="AfsA-like"/>
</dbReference>
<name>A0A1H0KJU0_9ACTN</name>
<sequence>MTNVAGEAPAPDGDSGVSWSRTVPRELVHRTSVAEVLLTDVRPGPPGRFLAAACWPRSHSTFPVDGTGLHSPLLVVETLRQLGIYLPLRWYGVPTNSHMLIDDLRFALLPGCEPQAGHGGTEVLCTVEAADPRRRSDGSLATLRLDVAYGAAGRIFARARGGARFLSDERYAAVRGRRLGAGSFVAAPAERPDLGVLGASRPADVLVAFRDGALAIEPADPRHPFYFDHVSDHVPGMVLLEAARQAAAQASGGTLLRPVSGRMAASRFTEYDPPARVEAVPHHRTCVFRVRQGGVPTAYGVFGYGPAGEAP</sequence>